<dbReference type="InterPro" id="IPR011051">
    <property type="entry name" value="RmlC_Cupin_sf"/>
</dbReference>
<gene>
    <name evidence="2" type="ORF">D0368_00253</name>
</gene>
<dbReference type="InterPro" id="IPR046058">
    <property type="entry name" value="WbuC_cupin"/>
</dbReference>
<dbReference type="EMBL" id="MH847276">
    <property type="protein sequence ID" value="AYU69007.1"/>
    <property type="molecule type" value="Genomic_DNA"/>
</dbReference>
<dbReference type="SUPFAM" id="SSF51182">
    <property type="entry name" value="RmlC-like cupins"/>
    <property type="match status" value="1"/>
</dbReference>
<evidence type="ECO:0000259" key="1">
    <source>
        <dbReference type="Pfam" id="PF19480"/>
    </source>
</evidence>
<protein>
    <submittedName>
        <fullName evidence="2">Cupin fold metalloprotein, WbuC family</fullName>
    </submittedName>
</protein>
<name>A0A3G4RTI1_ECOLX</name>
<proteinExistence type="predicted"/>
<dbReference type="AlphaFoldDB" id="A0A3G4RTI1"/>
<dbReference type="Pfam" id="PF19480">
    <property type="entry name" value="DUF6016"/>
    <property type="match status" value="1"/>
</dbReference>
<sequence length="70" mass="7985">MFLPGTYVRPHRHPHTFELLLPLRGRFVVLNFDDRGTVTHRAILGETCTVLEMSAPQEPGMPCCRWIPVA</sequence>
<dbReference type="InterPro" id="IPR027565">
    <property type="entry name" value="Cupin_WbuC"/>
</dbReference>
<dbReference type="NCBIfam" id="TIGR04366">
    <property type="entry name" value="cupin_WbuC"/>
    <property type="match status" value="1"/>
</dbReference>
<feature type="domain" description="Cupin fold metalloprotein WbuC cupin" evidence="1">
    <location>
        <begin position="3"/>
        <end position="44"/>
    </location>
</feature>
<evidence type="ECO:0000313" key="2">
    <source>
        <dbReference type="EMBL" id="AYU69007.1"/>
    </source>
</evidence>
<keyword evidence="2" id="KW-0614">Plasmid</keyword>
<accession>A0A3G4RTI1</accession>
<organism evidence="2">
    <name type="scientific">Escherichia coli</name>
    <dbReference type="NCBI Taxonomy" id="562"/>
    <lineage>
        <taxon>Bacteria</taxon>
        <taxon>Pseudomonadati</taxon>
        <taxon>Pseudomonadota</taxon>
        <taxon>Gammaproteobacteria</taxon>
        <taxon>Enterobacterales</taxon>
        <taxon>Enterobacteriaceae</taxon>
        <taxon>Escherichia</taxon>
    </lineage>
</organism>
<geneLocation type="plasmid" evidence="2">
    <name>p12-034</name>
</geneLocation>
<reference evidence="2" key="1">
    <citation type="journal article" date="2018" name="Vet. Microbiol.">
        <title>Characterization of plasmids harboring blaCTX-M genes in Escherichia coli from French pigs.</title>
        <authorList>
            <person name="Lucas P."/>
            <person name="Jouy E."/>
            <person name="Le Devendec L."/>
            <person name="de Boisseson C."/>
            <person name="Perrin-Guyomard A."/>
            <person name="Jove T."/>
            <person name="Blanchard Y."/>
            <person name="Touzain F."/>
            <person name="Kempf I."/>
        </authorList>
    </citation>
    <scope>NUCLEOTIDE SEQUENCE</scope>
    <source>
        <strain evidence="2">12-034</strain>
        <plasmid evidence="2">p12-034</plasmid>
    </source>
</reference>